<accession>A0AAV4IK99</accession>
<evidence type="ECO:0000313" key="2">
    <source>
        <dbReference type="Proteomes" id="UP000762676"/>
    </source>
</evidence>
<dbReference type="AlphaFoldDB" id="A0AAV4IK99"/>
<proteinExistence type="predicted"/>
<evidence type="ECO:0000313" key="1">
    <source>
        <dbReference type="EMBL" id="GFS09162.1"/>
    </source>
</evidence>
<gene>
    <name evidence="1" type="ORF">ElyMa_004775900</name>
</gene>
<keyword evidence="2" id="KW-1185">Reference proteome</keyword>
<organism evidence="1 2">
    <name type="scientific">Elysia marginata</name>
    <dbReference type="NCBI Taxonomy" id="1093978"/>
    <lineage>
        <taxon>Eukaryota</taxon>
        <taxon>Metazoa</taxon>
        <taxon>Spiralia</taxon>
        <taxon>Lophotrochozoa</taxon>
        <taxon>Mollusca</taxon>
        <taxon>Gastropoda</taxon>
        <taxon>Heterobranchia</taxon>
        <taxon>Euthyneura</taxon>
        <taxon>Panpulmonata</taxon>
        <taxon>Sacoglossa</taxon>
        <taxon>Placobranchoidea</taxon>
        <taxon>Plakobranchidae</taxon>
        <taxon>Elysia</taxon>
    </lineage>
</organism>
<name>A0AAV4IK99_9GAST</name>
<dbReference type="EMBL" id="BMAT01009576">
    <property type="protein sequence ID" value="GFS09162.1"/>
    <property type="molecule type" value="Genomic_DNA"/>
</dbReference>
<dbReference type="Proteomes" id="UP000762676">
    <property type="component" value="Unassembled WGS sequence"/>
</dbReference>
<sequence>MINEIVTTSTKSPLTLFSRLPSHPFSYLATSLPPWMAGVKRLAPYFIPPKGNNEGAISDHQGPTTATLWTQEFARKGENYPKLLDLIYWPVLALSMSEFNVPNILNIFRVS</sequence>
<reference evidence="1 2" key="1">
    <citation type="journal article" date="2021" name="Elife">
        <title>Chloroplast acquisition without the gene transfer in kleptoplastic sea slugs, Plakobranchus ocellatus.</title>
        <authorList>
            <person name="Maeda T."/>
            <person name="Takahashi S."/>
            <person name="Yoshida T."/>
            <person name="Shimamura S."/>
            <person name="Takaki Y."/>
            <person name="Nagai Y."/>
            <person name="Toyoda A."/>
            <person name="Suzuki Y."/>
            <person name="Arimoto A."/>
            <person name="Ishii H."/>
            <person name="Satoh N."/>
            <person name="Nishiyama T."/>
            <person name="Hasebe M."/>
            <person name="Maruyama T."/>
            <person name="Minagawa J."/>
            <person name="Obokata J."/>
            <person name="Shigenobu S."/>
        </authorList>
    </citation>
    <scope>NUCLEOTIDE SEQUENCE [LARGE SCALE GENOMIC DNA]</scope>
</reference>
<comment type="caution">
    <text evidence="1">The sequence shown here is derived from an EMBL/GenBank/DDBJ whole genome shotgun (WGS) entry which is preliminary data.</text>
</comment>
<protein>
    <submittedName>
        <fullName evidence="1">Uncharacterized protein</fullName>
    </submittedName>
</protein>